<dbReference type="InterPro" id="IPR029063">
    <property type="entry name" value="SAM-dependent_MTases_sf"/>
</dbReference>
<name>A0A8J8NAH6_HALGN</name>
<dbReference type="PANTHER" id="PTHR34203:SF15">
    <property type="entry name" value="SLL1173 PROTEIN"/>
    <property type="match status" value="1"/>
</dbReference>
<dbReference type="EMBL" id="RRYP01030025">
    <property type="protein sequence ID" value="TNV71293.1"/>
    <property type="molecule type" value="Genomic_DNA"/>
</dbReference>
<dbReference type="InterPro" id="IPR052514">
    <property type="entry name" value="SAM-dependent_MTase"/>
</dbReference>
<accession>A0A8J8NAH6</accession>
<protein>
    <recommendedName>
        <fullName evidence="1">Methyltransferase FkbM domain-containing protein</fullName>
    </recommendedName>
</protein>
<organism evidence="2 3">
    <name type="scientific">Halteria grandinella</name>
    <dbReference type="NCBI Taxonomy" id="5974"/>
    <lineage>
        <taxon>Eukaryota</taxon>
        <taxon>Sar</taxon>
        <taxon>Alveolata</taxon>
        <taxon>Ciliophora</taxon>
        <taxon>Intramacronucleata</taxon>
        <taxon>Spirotrichea</taxon>
        <taxon>Stichotrichia</taxon>
        <taxon>Sporadotrichida</taxon>
        <taxon>Halteriidae</taxon>
        <taxon>Halteria</taxon>
    </lineage>
</organism>
<dbReference type="InterPro" id="IPR006342">
    <property type="entry name" value="FkbM_mtfrase"/>
</dbReference>
<dbReference type="OrthoDB" id="426790at2759"/>
<dbReference type="Gene3D" id="3.40.50.150">
    <property type="entry name" value="Vaccinia Virus protein VP39"/>
    <property type="match status" value="1"/>
</dbReference>
<dbReference type="SUPFAM" id="SSF53335">
    <property type="entry name" value="S-adenosyl-L-methionine-dependent methyltransferases"/>
    <property type="match status" value="1"/>
</dbReference>
<dbReference type="NCBIfam" id="TIGR01444">
    <property type="entry name" value="fkbM_fam"/>
    <property type="match status" value="1"/>
</dbReference>
<reference evidence="2" key="1">
    <citation type="submission" date="2019-06" db="EMBL/GenBank/DDBJ databases">
        <authorList>
            <person name="Zheng W."/>
        </authorList>
    </citation>
    <scope>NUCLEOTIDE SEQUENCE</scope>
    <source>
        <strain evidence="2">QDHG01</strain>
    </source>
</reference>
<comment type="caution">
    <text evidence="2">The sequence shown here is derived from an EMBL/GenBank/DDBJ whole genome shotgun (WGS) entry which is preliminary data.</text>
</comment>
<evidence type="ECO:0000259" key="1">
    <source>
        <dbReference type="Pfam" id="PF05050"/>
    </source>
</evidence>
<feature type="domain" description="Methyltransferase FkbM" evidence="1">
    <location>
        <begin position="88"/>
        <end position="231"/>
    </location>
</feature>
<dbReference type="Pfam" id="PF05050">
    <property type="entry name" value="Methyltransf_21"/>
    <property type="match status" value="1"/>
</dbReference>
<dbReference type="PANTHER" id="PTHR34203">
    <property type="entry name" value="METHYLTRANSFERASE, FKBM FAMILY PROTEIN"/>
    <property type="match status" value="1"/>
</dbReference>
<dbReference type="AlphaFoldDB" id="A0A8J8NAH6"/>
<proteinExistence type="predicted"/>
<gene>
    <name evidence="2" type="ORF">FGO68_gene6400</name>
</gene>
<dbReference type="Proteomes" id="UP000785679">
    <property type="component" value="Unassembled WGS sequence"/>
</dbReference>
<evidence type="ECO:0000313" key="2">
    <source>
        <dbReference type="EMBL" id="TNV71293.1"/>
    </source>
</evidence>
<evidence type="ECO:0000313" key="3">
    <source>
        <dbReference type="Proteomes" id="UP000785679"/>
    </source>
</evidence>
<sequence>MSDDHMNIQLLRNINRQMEELIIESKIQTQIENGVFTFSYGSEVIRFFLPFAGQDGIQSHILRTANFYEEKALRLVAPLLGPTSTVVDAGANIGNHTVYFKKVCNVKHVISFEPIQTTFNILLRNISENQLSGVMPICSALGAHEGGGSISSFRSGKLGTITLEENALGKLRIASIDSLELPRLDFLKIDVEGGQIDVLRGGEETIRRTRPLIMVEMRVGTDEFATGDEYLKSIAYKLKMKCSKADYIYEPIVQSVVK</sequence>
<keyword evidence="3" id="KW-1185">Reference proteome</keyword>